<organism evidence="9 10">
    <name type="scientific">Sulfurimonas gotlandica (strain DSM 19862 / JCM 16533 / GD1)</name>
    <dbReference type="NCBI Taxonomy" id="929558"/>
    <lineage>
        <taxon>Bacteria</taxon>
        <taxon>Pseudomonadati</taxon>
        <taxon>Campylobacterota</taxon>
        <taxon>Epsilonproteobacteria</taxon>
        <taxon>Campylobacterales</taxon>
        <taxon>Sulfurimonadaceae</taxon>
        <taxon>Sulfurimonas</taxon>
    </lineage>
</organism>
<dbReference type="GO" id="GO:0016042">
    <property type="term" value="P:lipid catabolic process"/>
    <property type="evidence" value="ECO:0007669"/>
    <property type="project" value="UniProtKB-KW"/>
</dbReference>
<keyword evidence="9" id="KW-0540">Nuclease</keyword>
<dbReference type="InterPro" id="IPR025202">
    <property type="entry name" value="PLD-like_dom"/>
</dbReference>
<protein>
    <recommendedName>
        <fullName evidence="3">phospholipase D</fullName>
        <ecNumber evidence="3">3.1.4.4</ecNumber>
    </recommendedName>
</protein>
<keyword evidence="5" id="KW-0442">Lipid degradation</keyword>
<dbReference type="SUPFAM" id="SSF56024">
    <property type="entry name" value="Phospholipase D/nuclease"/>
    <property type="match status" value="1"/>
</dbReference>
<name>B6BI69_SULGG</name>
<dbReference type="PANTHER" id="PTHR43856">
    <property type="entry name" value="CARDIOLIPIN HYDROLASE"/>
    <property type="match status" value="1"/>
</dbReference>
<dbReference type="PROSITE" id="PS50035">
    <property type="entry name" value="PLD"/>
    <property type="match status" value="1"/>
</dbReference>
<keyword evidence="9" id="KW-0255">Endonuclease</keyword>
<evidence type="ECO:0000313" key="10">
    <source>
        <dbReference type="Proteomes" id="UP000006431"/>
    </source>
</evidence>
<dbReference type="HOGENOM" id="CLU_080814_2_2_7"/>
<evidence type="ECO:0000256" key="1">
    <source>
        <dbReference type="ARBA" id="ARBA00000798"/>
    </source>
</evidence>
<evidence type="ECO:0000256" key="7">
    <source>
        <dbReference type="SAM" id="SignalP"/>
    </source>
</evidence>
<evidence type="ECO:0000256" key="5">
    <source>
        <dbReference type="ARBA" id="ARBA00022963"/>
    </source>
</evidence>
<dbReference type="InterPro" id="IPR051406">
    <property type="entry name" value="PLD_domain"/>
</dbReference>
<feature type="chain" id="PRO_5012045154" description="phospholipase D" evidence="7">
    <location>
        <begin position="16"/>
        <end position="144"/>
    </location>
</feature>
<evidence type="ECO:0000313" key="9">
    <source>
        <dbReference type="EMBL" id="EHP30221.1"/>
    </source>
</evidence>
<dbReference type="Proteomes" id="UP000006431">
    <property type="component" value="Unassembled WGS sequence"/>
</dbReference>
<comment type="caution">
    <text evidence="9">The sequence shown here is derived from an EMBL/GenBank/DDBJ whole genome shotgun (WGS) entry which is preliminary data.</text>
</comment>
<dbReference type="STRING" id="929558.SMGD1_1697"/>
<dbReference type="EMBL" id="AFRZ01000001">
    <property type="protein sequence ID" value="EHP30221.1"/>
    <property type="molecule type" value="Genomic_DNA"/>
</dbReference>
<dbReference type="AlphaFoldDB" id="B6BI69"/>
<comment type="catalytic activity">
    <reaction evidence="1">
        <text>a 1,2-diacyl-sn-glycero-3-phosphocholine + H2O = a 1,2-diacyl-sn-glycero-3-phosphate + choline + H(+)</text>
        <dbReference type="Rhea" id="RHEA:14445"/>
        <dbReference type="ChEBI" id="CHEBI:15354"/>
        <dbReference type="ChEBI" id="CHEBI:15377"/>
        <dbReference type="ChEBI" id="CHEBI:15378"/>
        <dbReference type="ChEBI" id="CHEBI:57643"/>
        <dbReference type="ChEBI" id="CHEBI:58608"/>
        <dbReference type="EC" id="3.1.4.4"/>
    </reaction>
</comment>
<keyword evidence="7" id="KW-0732">Signal</keyword>
<dbReference type="RefSeq" id="WP_008335245.1">
    <property type="nucleotide sequence ID" value="NZ_AFRZ01000001.1"/>
</dbReference>
<sequence>MKLFFILLLSINIYAQNTLYFFPQDSLEATKDIEKLITNSKENIDIAMYNFGHKKFAKLLNEAQKRGVNVNVFYDKKDVDFKDIKSKKVDKKLHTKIAIFDKRIVVFGSPNWTKKSFNNNYEVLYITDDKKLVSKFNEFFKTLD</sequence>
<dbReference type="OrthoDB" id="9765044at2"/>
<dbReference type="GO" id="GO:0006793">
    <property type="term" value="P:phosphorus metabolic process"/>
    <property type="evidence" value="ECO:0007669"/>
    <property type="project" value="UniProtKB-ARBA"/>
</dbReference>
<keyword evidence="4" id="KW-0378">Hydrolase</keyword>
<dbReference type="eggNOG" id="COG1502">
    <property type="taxonomic scope" value="Bacteria"/>
</dbReference>
<dbReference type="InterPro" id="IPR001736">
    <property type="entry name" value="PLipase_D/transphosphatidylase"/>
</dbReference>
<dbReference type="PANTHER" id="PTHR43856:SF1">
    <property type="entry name" value="MITOCHONDRIAL CARDIOLIPIN HYDROLASE"/>
    <property type="match status" value="1"/>
</dbReference>
<feature type="domain" description="PLD phosphodiesterase" evidence="8">
    <location>
        <begin position="89"/>
        <end position="116"/>
    </location>
</feature>
<accession>B6BI69</accession>
<dbReference type="EC" id="3.1.4.4" evidence="3"/>
<proteinExistence type="inferred from homology"/>
<comment type="similarity">
    <text evidence="2">Belongs to the phospholipase D family.</text>
</comment>
<reference evidence="9 10" key="1">
    <citation type="journal article" date="2012" name="Proc. Natl. Acad. Sci. U.S.A.">
        <title>Genome and physiology of a model Epsilonproteobacterium responsible for sulfide detoxification in marine oxygen depletion zones.</title>
        <authorList>
            <person name="Grote J."/>
            <person name="Schott T."/>
            <person name="Bruckner C.G."/>
            <person name="Glockner F.O."/>
            <person name="Jost G."/>
            <person name="Teeling H."/>
            <person name="Labrenz M."/>
            <person name="Jurgens K."/>
        </authorList>
    </citation>
    <scope>NUCLEOTIDE SEQUENCE [LARGE SCALE GENOMIC DNA]</scope>
    <source>
        <strain evidence="9 10">GD1</strain>
    </source>
</reference>
<evidence type="ECO:0000256" key="6">
    <source>
        <dbReference type="ARBA" id="ARBA00023098"/>
    </source>
</evidence>
<feature type="signal peptide" evidence="7">
    <location>
        <begin position="1"/>
        <end position="15"/>
    </location>
</feature>
<evidence type="ECO:0000256" key="3">
    <source>
        <dbReference type="ARBA" id="ARBA00012027"/>
    </source>
</evidence>
<dbReference type="GO" id="GO:0004630">
    <property type="term" value="F:phospholipase D activity"/>
    <property type="evidence" value="ECO:0007669"/>
    <property type="project" value="UniProtKB-EC"/>
</dbReference>
<dbReference type="GO" id="GO:0016891">
    <property type="term" value="F:RNA endonuclease activity producing 5'-phosphomonoesters, hydrolytic mechanism"/>
    <property type="evidence" value="ECO:0007669"/>
    <property type="project" value="TreeGrafter"/>
</dbReference>
<evidence type="ECO:0000256" key="2">
    <source>
        <dbReference type="ARBA" id="ARBA00008664"/>
    </source>
</evidence>
<dbReference type="PATRIC" id="fig|929558.5.peg.1689"/>
<gene>
    <name evidence="9" type="primary">nuc</name>
    <name evidence="9" type="ORF">SMGD1_1697</name>
</gene>
<dbReference type="Pfam" id="PF13091">
    <property type="entry name" value="PLDc_2"/>
    <property type="match status" value="1"/>
</dbReference>
<evidence type="ECO:0000259" key="8">
    <source>
        <dbReference type="PROSITE" id="PS50035"/>
    </source>
</evidence>
<keyword evidence="10" id="KW-1185">Reference proteome</keyword>
<evidence type="ECO:0000256" key="4">
    <source>
        <dbReference type="ARBA" id="ARBA00022801"/>
    </source>
</evidence>
<dbReference type="Gene3D" id="3.30.870.10">
    <property type="entry name" value="Endonuclease Chain A"/>
    <property type="match status" value="1"/>
</dbReference>
<dbReference type="CDD" id="cd09116">
    <property type="entry name" value="PLDc_Nuc_like"/>
    <property type="match status" value="1"/>
</dbReference>
<accession>H1FV27</accession>
<keyword evidence="6" id="KW-0443">Lipid metabolism</keyword>